<dbReference type="SMART" id="SM00478">
    <property type="entry name" value="ENDO3c"/>
    <property type="match status" value="1"/>
</dbReference>
<gene>
    <name evidence="15" type="ORF">MNBD_GAMMA12-94</name>
</gene>
<evidence type="ECO:0000256" key="6">
    <source>
        <dbReference type="ARBA" id="ARBA00022485"/>
    </source>
</evidence>
<dbReference type="GO" id="GO:0035485">
    <property type="term" value="F:adenine/guanine mispair binding"/>
    <property type="evidence" value="ECO:0007669"/>
    <property type="project" value="TreeGrafter"/>
</dbReference>
<dbReference type="Gene3D" id="1.10.340.30">
    <property type="entry name" value="Hypothetical protein, domain 2"/>
    <property type="match status" value="1"/>
</dbReference>
<dbReference type="InterPro" id="IPR023170">
    <property type="entry name" value="HhH_base_excis_C"/>
</dbReference>
<dbReference type="Pfam" id="PF00633">
    <property type="entry name" value="HHH"/>
    <property type="match status" value="1"/>
</dbReference>
<dbReference type="FunFam" id="1.10.340.30:FF:000002">
    <property type="entry name" value="Adenine DNA glycosylase"/>
    <property type="match status" value="1"/>
</dbReference>
<dbReference type="GO" id="GO:0006284">
    <property type="term" value="P:base-excision repair"/>
    <property type="evidence" value="ECO:0007669"/>
    <property type="project" value="InterPro"/>
</dbReference>
<dbReference type="InterPro" id="IPR003265">
    <property type="entry name" value="HhH-GPD_domain"/>
</dbReference>
<reference evidence="15" key="1">
    <citation type="submission" date="2018-06" db="EMBL/GenBank/DDBJ databases">
        <authorList>
            <person name="Zhirakovskaya E."/>
        </authorList>
    </citation>
    <scope>NUCLEOTIDE SEQUENCE</scope>
</reference>
<comment type="catalytic activity">
    <reaction evidence="1">
        <text>Hydrolyzes free adenine bases from 7,8-dihydro-8-oxoguanine:adenine mismatched double-stranded DNA, leaving an apurinic site.</text>
        <dbReference type="EC" id="3.2.2.31"/>
    </reaction>
</comment>
<dbReference type="NCBIfam" id="NF008132">
    <property type="entry name" value="PRK10880.1"/>
    <property type="match status" value="1"/>
</dbReference>
<keyword evidence="9 15" id="KW-0378">Hydrolase</keyword>
<keyword evidence="7" id="KW-0479">Metal-binding</keyword>
<dbReference type="InterPro" id="IPR000445">
    <property type="entry name" value="HhH_motif"/>
</dbReference>
<evidence type="ECO:0000256" key="9">
    <source>
        <dbReference type="ARBA" id="ARBA00022801"/>
    </source>
</evidence>
<dbReference type="SUPFAM" id="SSF55811">
    <property type="entry name" value="Nudix"/>
    <property type="match status" value="1"/>
</dbReference>
<evidence type="ECO:0000256" key="11">
    <source>
        <dbReference type="ARBA" id="ARBA00023014"/>
    </source>
</evidence>
<dbReference type="Gene3D" id="1.10.1670.10">
    <property type="entry name" value="Helix-hairpin-Helix base-excision DNA repair enzymes (C-terminal)"/>
    <property type="match status" value="1"/>
</dbReference>
<evidence type="ECO:0000256" key="8">
    <source>
        <dbReference type="ARBA" id="ARBA00022763"/>
    </source>
</evidence>
<feature type="domain" description="HhH-GPD" evidence="14">
    <location>
        <begin position="37"/>
        <end position="188"/>
    </location>
</feature>
<dbReference type="PANTHER" id="PTHR42944">
    <property type="entry name" value="ADENINE DNA GLYCOSYLASE"/>
    <property type="match status" value="1"/>
</dbReference>
<dbReference type="InterPro" id="IPR044298">
    <property type="entry name" value="MIG/MutY"/>
</dbReference>
<evidence type="ECO:0000313" key="15">
    <source>
        <dbReference type="EMBL" id="VAW82105.1"/>
    </source>
</evidence>
<keyword evidence="6" id="KW-0004">4Fe-4S</keyword>
<dbReference type="SUPFAM" id="SSF48150">
    <property type="entry name" value="DNA-glycosylase"/>
    <property type="match status" value="1"/>
</dbReference>
<evidence type="ECO:0000256" key="5">
    <source>
        <dbReference type="ARBA" id="ARBA00022023"/>
    </source>
</evidence>
<protein>
    <recommendedName>
        <fullName evidence="5">Adenine DNA glycosylase</fullName>
        <ecNumber evidence="4">3.2.2.31</ecNumber>
    </recommendedName>
</protein>
<dbReference type="AlphaFoldDB" id="A0A3B0YMF0"/>
<dbReference type="NCBIfam" id="TIGR01084">
    <property type="entry name" value="mutY"/>
    <property type="match status" value="1"/>
</dbReference>
<evidence type="ECO:0000256" key="7">
    <source>
        <dbReference type="ARBA" id="ARBA00022723"/>
    </source>
</evidence>
<comment type="similarity">
    <text evidence="3">Belongs to the Nth/MutY family.</text>
</comment>
<proteinExistence type="inferred from homology"/>
<organism evidence="15">
    <name type="scientific">hydrothermal vent metagenome</name>
    <dbReference type="NCBI Taxonomy" id="652676"/>
    <lineage>
        <taxon>unclassified sequences</taxon>
        <taxon>metagenomes</taxon>
        <taxon>ecological metagenomes</taxon>
    </lineage>
</organism>
<evidence type="ECO:0000259" key="14">
    <source>
        <dbReference type="SMART" id="SM00478"/>
    </source>
</evidence>
<evidence type="ECO:0000256" key="2">
    <source>
        <dbReference type="ARBA" id="ARBA00001966"/>
    </source>
</evidence>
<keyword evidence="10" id="KW-0408">Iron</keyword>
<dbReference type="EMBL" id="UOFL01000236">
    <property type="protein sequence ID" value="VAW82105.1"/>
    <property type="molecule type" value="Genomic_DNA"/>
</dbReference>
<evidence type="ECO:0000256" key="12">
    <source>
        <dbReference type="ARBA" id="ARBA00023204"/>
    </source>
</evidence>
<dbReference type="CDD" id="cd00056">
    <property type="entry name" value="ENDO3c"/>
    <property type="match status" value="1"/>
</dbReference>
<dbReference type="GO" id="GO:0000701">
    <property type="term" value="F:purine-specific mismatch base pair DNA N-glycosylase activity"/>
    <property type="evidence" value="ECO:0007669"/>
    <property type="project" value="UniProtKB-EC"/>
</dbReference>
<dbReference type="InterPro" id="IPR015797">
    <property type="entry name" value="NUDIX_hydrolase-like_dom_sf"/>
</dbReference>
<dbReference type="PANTHER" id="PTHR42944:SF1">
    <property type="entry name" value="ADENINE DNA GLYCOSYLASE"/>
    <property type="match status" value="1"/>
</dbReference>
<dbReference type="GO" id="GO:0051539">
    <property type="term" value="F:4 iron, 4 sulfur cluster binding"/>
    <property type="evidence" value="ECO:0007669"/>
    <property type="project" value="UniProtKB-KW"/>
</dbReference>
<dbReference type="Pfam" id="PF14815">
    <property type="entry name" value="NUDIX_4"/>
    <property type="match status" value="1"/>
</dbReference>
<keyword evidence="12" id="KW-0234">DNA repair</keyword>
<evidence type="ECO:0000256" key="13">
    <source>
        <dbReference type="ARBA" id="ARBA00023295"/>
    </source>
</evidence>
<name>A0A3B0YMF0_9ZZZZ</name>
<accession>A0A3B0YMF0</accession>
<keyword evidence="11" id="KW-0411">Iron-sulfur</keyword>
<dbReference type="Gene3D" id="3.90.79.10">
    <property type="entry name" value="Nucleoside Triphosphate Pyrophosphohydrolase"/>
    <property type="match status" value="1"/>
</dbReference>
<evidence type="ECO:0000256" key="4">
    <source>
        <dbReference type="ARBA" id="ARBA00012045"/>
    </source>
</evidence>
<dbReference type="InterPro" id="IPR029119">
    <property type="entry name" value="MutY_C"/>
</dbReference>
<dbReference type="GO" id="GO:0034039">
    <property type="term" value="F:8-oxo-7,8-dihydroguanine DNA N-glycosylase activity"/>
    <property type="evidence" value="ECO:0007669"/>
    <property type="project" value="TreeGrafter"/>
</dbReference>
<dbReference type="GO" id="GO:0032357">
    <property type="term" value="F:oxidized purine DNA binding"/>
    <property type="evidence" value="ECO:0007669"/>
    <property type="project" value="TreeGrafter"/>
</dbReference>
<evidence type="ECO:0000256" key="10">
    <source>
        <dbReference type="ARBA" id="ARBA00023004"/>
    </source>
</evidence>
<sequence>MSKFSQKLLRWYDKFGRKDLPWQKTQTPYRVWVSEIMLQQTQVATVIPYYQRFMRSFPNLKRLALADQDDVLHLWTGLGYYARARNLHKTAQIIYKEHKGRFPLVVDQLVELPGIGRSTAGAILALSQQQRLPILDGNVKRVFCRMFALEGWPDSPATQKLLWPLAEKLLPKERMRDYTQAIMDLGAMVCTRSTVACEECPMIKDCEAYKTKRVAELPHKKAKIKQPIKSTCMLIIKNNDNDILLEKRPPTGIWGGLWSFPECEISEVVDWCQQQWGIGISHVETMPVIRHTFSHFHLDITPVTVVIQEKDKKVLLNYQLRVMESDNQLWYNNKLEQRLGFAAPVKKLLESV</sequence>
<dbReference type="EC" id="3.2.2.31" evidence="4"/>
<dbReference type="Pfam" id="PF00730">
    <property type="entry name" value="HhH-GPD"/>
    <property type="match status" value="1"/>
</dbReference>
<dbReference type="InterPro" id="IPR011257">
    <property type="entry name" value="DNA_glycosylase"/>
</dbReference>
<keyword evidence="13 15" id="KW-0326">Glycosidase</keyword>
<dbReference type="InterPro" id="IPR005760">
    <property type="entry name" value="A/G_AdeGlyc_MutY"/>
</dbReference>
<dbReference type="GO" id="GO:0006298">
    <property type="term" value="P:mismatch repair"/>
    <property type="evidence" value="ECO:0007669"/>
    <property type="project" value="TreeGrafter"/>
</dbReference>
<evidence type="ECO:0000256" key="1">
    <source>
        <dbReference type="ARBA" id="ARBA00000843"/>
    </source>
</evidence>
<dbReference type="CDD" id="cd03431">
    <property type="entry name" value="NUDIX_DNA_Glycosylase_C-MutY"/>
    <property type="match status" value="1"/>
</dbReference>
<keyword evidence="8" id="KW-0227">DNA damage</keyword>
<dbReference type="GO" id="GO:0046872">
    <property type="term" value="F:metal ion binding"/>
    <property type="evidence" value="ECO:0007669"/>
    <property type="project" value="UniProtKB-KW"/>
</dbReference>
<evidence type="ECO:0000256" key="3">
    <source>
        <dbReference type="ARBA" id="ARBA00008343"/>
    </source>
</evidence>
<comment type="cofactor">
    <cofactor evidence="2">
        <name>[4Fe-4S] cluster</name>
        <dbReference type="ChEBI" id="CHEBI:49883"/>
    </cofactor>
</comment>